<reference evidence="1 2" key="1">
    <citation type="journal article" date="2018" name="Front. Plant Sci.">
        <title>Red Clover (Trifolium pratense) and Zigzag Clover (T. medium) - A Picture of Genomic Similarities and Differences.</title>
        <authorList>
            <person name="Dluhosova J."/>
            <person name="Istvanek J."/>
            <person name="Nedelnik J."/>
            <person name="Repkova J."/>
        </authorList>
    </citation>
    <scope>NUCLEOTIDE SEQUENCE [LARGE SCALE GENOMIC DNA]</scope>
    <source>
        <strain evidence="2">cv. 10/8</strain>
        <tissue evidence="1">Leaf</tissue>
    </source>
</reference>
<proteinExistence type="predicted"/>
<keyword evidence="2" id="KW-1185">Reference proteome</keyword>
<organism evidence="1 2">
    <name type="scientific">Trifolium medium</name>
    <dbReference type="NCBI Taxonomy" id="97028"/>
    <lineage>
        <taxon>Eukaryota</taxon>
        <taxon>Viridiplantae</taxon>
        <taxon>Streptophyta</taxon>
        <taxon>Embryophyta</taxon>
        <taxon>Tracheophyta</taxon>
        <taxon>Spermatophyta</taxon>
        <taxon>Magnoliopsida</taxon>
        <taxon>eudicotyledons</taxon>
        <taxon>Gunneridae</taxon>
        <taxon>Pentapetalae</taxon>
        <taxon>rosids</taxon>
        <taxon>fabids</taxon>
        <taxon>Fabales</taxon>
        <taxon>Fabaceae</taxon>
        <taxon>Papilionoideae</taxon>
        <taxon>50 kb inversion clade</taxon>
        <taxon>NPAAA clade</taxon>
        <taxon>Hologalegina</taxon>
        <taxon>IRL clade</taxon>
        <taxon>Trifolieae</taxon>
        <taxon>Trifolium</taxon>
    </lineage>
</organism>
<protein>
    <submittedName>
        <fullName evidence="1">Uncharacterized protein</fullName>
    </submittedName>
</protein>
<feature type="non-terminal residue" evidence="1">
    <location>
        <position position="24"/>
    </location>
</feature>
<name>A0A392TVN7_9FABA</name>
<dbReference type="EMBL" id="LXQA010657410">
    <property type="protein sequence ID" value="MCI64507.1"/>
    <property type="molecule type" value="Genomic_DNA"/>
</dbReference>
<evidence type="ECO:0000313" key="2">
    <source>
        <dbReference type="Proteomes" id="UP000265520"/>
    </source>
</evidence>
<evidence type="ECO:0000313" key="1">
    <source>
        <dbReference type="EMBL" id="MCI64507.1"/>
    </source>
</evidence>
<comment type="caution">
    <text evidence="1">The sequence shown here is derived from an EMBL/GenBank/DDBJ whole genome shotgun (WGS) entry which is preliminary data.</text>
</comment>
<dbReference type="AlphaFoldDB" id="A0A392TVN7"/>
<accession>A0A392TVN7</accession>
<dbReference type="Proteomes" id="UP000265520">
    <property type="component" value="Unassembled WGS sequence"/>
</dbReference>
<sequence>MAPKHDAISEISPAKENWNLIVRV</sequence>